<evidence type="ECO:0000256" key="1">
    <source>
        <dbReference type="SAM" id="MobiDB-lite"/>
    </source>
</evidence>
<dbReference type="PANTHER" id="PTHR37544">
    <property type="entry name" value="SPRAY-RELATED"/>
    <property type="match status" value="1"/>
</dbReference>
<feature type="transmembrane region" description="Helical" evidence="2">
    <location>
        <begin position="826"/>
        <end position="847"/>
    </location>
</feature>
<comment type="caution">
    <text evidence="3">The sequence shown here is derived from an EMBL/GenBank/DDBJ whole genome shotgun (WGS) entry which is preliminary data.</text>
</comment>
<dbReference type="Pfam" id="PF11915">
    <property type="entry name" value="DUF3433"/>
    <property type="match status" value="2"/>
</dbReference>
<proteinExistence type="predicted"/>
<feature type="transmembrane region" description="Helical" evidence="2">
    <location>
        <begin position="717"/>
        <end position="736"/>
    </location>
</feature>
<feature type="transmembrane region" description="Helical" evidence="2">
    <location>
        <begin position="762"/>
        <end position="786"/>
    </location>
</feature>
<feature type="compositionally biased region" description="Low complexity" evidence="1">
    <location>
        <begin position="99"/>
        <end position="110"/>
    </location>
</feature>
<keyword evidence="2" id="KW-1133">Transmembrane helix</keyword>
<name>A0ABR4PXZ1_9HELO</name>
<keyword evidence="2" id="KW-0472">Membrane</keyword>
<feature type="transmembrane region" description="Helical" evidence="2">
    <location>
        <begin position="149"/>
        <end position="170"/>
    </location>
</feature>
<feature type="transmembrane region" description="Helical" evidence="2">
    <location>
        <begin position="182"/>
        <end position="202"/>
    </location>
</feature>
<evidence type="ECO:0000256" key="2">
    <source>
        <dbReference type="SAM" id="Phobius"/>
    </source>
</evidence>
<feature type="transmembrane region" description="Helical" evidence="2">
    <location>
        <begin position="599"/>
        <end position="618"/>
    </location>
</feature>
<gene>
    <name evidence="3" type="ORF">PVAG01_01756</name>
</gene>
<dbReference type="PANTHER" id="PTHR37544:SF3">
    <property type="entry name" value="SPRAY"/>
    <property type="match status" value="1"/>
</dbReference>
<feature type="transmembrane region" description="Helical" evidence="2">
    <location>
        <begin position="253"/>
        <end position="276"/>
    </location>
</feature>
<keyword evidence="2" id="KW-0812">Transmembrane</keyword>
<evidence type="ECO:0000313" key="3">
    <source>
        <dbReference type="EMBL" id="KAL3428247.1"/>
    </source>
</evidence>
<dbReference type="Proteomes" id="UP001629113">
    <property type="component" value="Unassembled WGS sequence"/>
</dbReference>
<organism evidence="3 4">
    <name type="scientific">Phlyctema vagabunda</name>
    <dbReference type="NCBI Taxonomy" id="108571"/>
    <lineage>
        <taxon>Eukaryota</taxon>
        <taxon>Fungi</taxon>
        <taxon>Dikarya</taxon>
        <taxon>Ascomycota</taxon>
        <taxon>Pezizomycotina</taxon>
        <taxon>Leotiomycetes</taxon>
        <taxon>Helotiales</taxon>
        <taxon>Dermateaceae</taxon>
        <taxon>Phlyctema</taxon>
    </lineage>
</organism>
<evidence type="ECO:0000313" key="4">
    <source>
        <dbReference type="Proteomes" id="UP001629113"/>
    </source>
</evidence>
<feature type="compositionally biased region" description="Basic residues" evidence="1">
    <location>
        <begin position="1"/>
        <end position="11"/>
    </location>
</feature>
<sequence length="1287" mass="141364">MQATQRIRRKPVPQTSLTDELEVPPRNLPTLSPSESTTFSQEVFQELDNGSIELSSDQFSRPNSASIVSILTSDGMRSEEPEQDANVANSDGALEDSGQDQSDQVIQHQQNDQRVEKTPNVFLVAKPSSDSHEDKFQYWDPVYLQLASLLAYAICLCLLAIALIVLLVISNKNSGLSTANRSYSYGWTYAPTAVFILLSVPWKRVDYLCKILTPWHNMKTAPQKANRSITLDTISPTLPEGILSAYKHRHWSLLATIIGTVILSLMAVFSTGLFVLQPTRLIKANVAMQTTSFWNASLSTTDTAAISYYGIHNAGLPPPAWTLDYAAVQPFSAINGGEALNISSMTASVLVFYPSFTCEEATWDISTFDSTTGMYNATFTTNTCRASQDNLYSIDGTQVFAFQTSGFPNDNYASTFEPVSCSDDDILDHVLLAVSHATEANGEIGIAEMGAVICRPDYSITTSRVTFSPALPTRQKKLEIEREANEERLAISGFGSSDLSVAVRGSTQSLFLQSTNTDEISENTDSFFTLMAHNIGPVVGNSTLKPLLDTAVLVTQAEKVFVGVAAQLASQSLLAPRMSKITGSIDYEETRLHVHQTTVILLVLLLALLIISTIAVLFTRPIKVVPRDPATISGLLILLRKSELLQGLLRDTGFLRSSALENVLENNSYSTELMTPDSEEQQFLICVNPTEVEMRESTKEYKKPTNKWWRPMGSLTWFKLLSIALPATLIISLEVIQQLSDRRNGFVTINRNTNTTVFGTKYIPAAVMFVISLLHGTLYSTAAVFAPYQTLRKPGASTSRTITVNHLSSVPLATVWTATKIRHWPVVATSISVVVSAFLTIFVANLYTVSAVAGTRDITLQRIDEFDLAWNNSYSNDNKAGSFGNLIEYWNITYPQWTYEDLVFPKISLETGPVYSAGDSVKLTIPAYRGVLNCTETPVDETIVTVDPDVRFDPINITGILRNTCPGGERQDMPYSISALQTLGGSLFGTMDYIHFTNGASLEVGEPGMGFVGGFQPPDNDLGCPSLAFGFGEYLDGDSTQATASTFTCTQLIQEVMTEALFSLPSFSLDLTDPPRRNESTARFVSDDAGNLIREYQHTATLAQYFYNESAASFFDIVLHGRDKHEPTGLLGESNVGSLINASARVYGRYMAQTISLNMRTESPAPTTVAGLLQQRNQLKVHQNRVSKITLQVCLGLMVSCAAAYWILMDTKELLPRNPSSIASVASWLTGNSLWENDRIVGPVETVSDKELQHDNRLGKTKFAFGCWGDSEIVNPDKRFGIDVVSE</sequence>
<protein>
    <submittedName>
        <fullName evidence="3">Uncharacterized protein</fullName>
    </submittedName>
</protein>
<feature type="transmembrane region" description="Helical" evidence="2">
    <location>
        <begin position="1189"/>
        <end position="1208"/>
    </location>
</feature>
<keyword evidence="4" id="KW-1185">Reference proteome</keyword>
<feature type="region of interest" description="Disordered" evidence="1">
    <location>
        <begin position="74"/>
        <end position="113"/>
    </location>
</feature>
<reference evidence="3 4" key="1">
    <citation type="submission" date="2024-06" db="EMBL/GenBank/DDBJ databases">
        <title>Complete genome of Phlyctema vagabunda strain 19-DSS-EL-015.</title>
        <authorList>
            <person name="Fiorenzani C."/>
        </authorList>
    </citation>
    <scope>NUCLEOTIDE SEQUENCE [LARGE SCALE GENOMIC DNA]</scope>
    <source>
        <strain evidence="3 4">19-DSS-EL-015</strain>
    </source>
</reference>
<feature type="region of interest" description="Disordered" evidence="1">
    <location>
        <begin position="1"/>
        <end position="39"/>
    </location>
</feature>
<dbReference type="EMBL" id="JBFCZG010000001">
    <property type="protein sequence ID" value="KAL3428247.1"/>
    <property type="molecule type" value="Genomic_DNA"/>
</dbReference>
<accession>A0ABR4PXZ1</accession>
<feature type="compositionally biased region" description="Polar residues" evidence="1">
    <location>
        <begin position="29"/>
        <end position="39"/>
    </location>
</feature>
<dbReference type="InterPro" id="IPR021840">
    <property type="entry name" value="DUF3433"/>
</dbReference>